<accession>A0ACC3T227</accession>
<reference evidence="2" key="1">
    <citation type="journal article" date="2024" name="Front. Bioeng. Biotechnol.">
        <title>Genome-scale model development and genomic sequencing of the oleaginous clade Lipomyces.</title>
        <authorList>
            <person name="Czajka J.J."/>
            <person name="Han Y."/>
            <person name="Kim J."/>
            <person name="Mondo S.J."/>
            <person name="Hofstad B.A."/>
            <person name="Robles A."/>
            <person name="Haridas S."/>
            <person name="Riley R."/>
            <person name="LaButti K."/>
            <person name="Pangilinan J."/>
            <person name="Andreopoulos W."/>
            <person name="Lipzen A."/>
            <person name="Yan J."/>
            <person name="Wang M."/>
            <person name="Ng V."/>
            <person name="Grigoriev I.V."/>
            <person name="Spatafora J.W."/>
            <person name="Magnuson J.K."/>
            <person name="Baker S.E."/>
            <person name="Pomraning K.R."/>
        </authorList>
    </citation>
    <scope>NUCLEOTIDE SEQUENCE [LARGE SCALE GENOMIC DNA]</scope>
    <source>
        <strain evidence="2">CBS 7786</strain>
    </source>
</reference>
<gene>
    <name evidence="1" type="ORF">V1525DRAFT_402564</name>
</gene>
<dbReference type="EMBL" id="MU971362">
    <property type="protein sequence ID" value="KAK9237979.1"/>
    <property type="molecule type" value="Genomic_DNA"/>
</dbReference>
<sequence length="433" mass="46753">MDGFNSETLETIVQYQELDVAECFSDSSDAPDGDSVLNQGKDAAEDRPTEPAMIDDCLDAHCDIAEESDNEYDCGSEFGSQDSEQSDEAEENNRRHVNDIIFESTISTEVDTVDVERTSSAHRDLPSTPSPQEDINQEPVISIGHGNLDPSNNSSPHAKCVIEPGMSSTTIDVTNRSVDVLVMDTTSCDLSTAINQRQASVIPDQTSASTSNACDSPLPHSSEDRGNGGACLQFEGVTVTNEVDSDTVDTSHNFSQPNQLSFIDTEAATNDQADVVTSPNRSTTTNENKGTVECPTEVSSAVSNIASEPRDPSGAGPDAQQLSNAATRETQIDAEKPKSPLDFITAKETKEAAIKARIQEKQARLADLQKEYDDYIKKLKSPDPSQTIKQHIKLLKEYNEIRDVGLGLIGMIADTRAVRVADVMPEYGVSVGD</sequence>
<proteinExistence type="predicted"/>
<dbReference type="Proteomes" id="UP001433508">
    <property type="component" value="Unassembled WGS sequence"/>
</dbReference>
<keyword evidence="2" id="KW-1185">Reference proteome</keyword>
<evidence type="ECO:0000313" key="1">
    <source>
        <dbReference type="EMBL" id="KAK9237979.1"/>
    </source>
</evidence>
<organism evidence="1 2">
    <name type="scientific">Lipomyces kononenkoae</name>
    <name type="common">Yeast</name>
    <dbReference type="NCBI Taxonomy" id="34357"/>
    <lineage>
        <taxon>Eukaryota</taxon>
        <taxon>Fungi</taxon>
        <taxon>Dikarya</taxon>
        <taxon>Ascomycota</taxon>
        <taxon>Saccharomycotina</taxon>
        <taxon>Lipomycetes</taxon>
        <taxon>Lipomycetales</taxon>
        <taxon>Lipomycetaceae</taxon>
        <taxon>Lipomyces</taxon>
    </lineage>
</organism>
<name>A0ACC3T227_LIPKO</name>
<evidence type="ECO:0000313" key="2">
    <source>
        <dbReference type="Proteomes" id="UP001433508"/>
    </source>
</evidence>
<comment type="caution">
    <text evidence="1">The sequence shown here is derived from an EMBL/GenBank/DDBJ whole genome shotgun (WGS) entry which is preliminary data.</text>
</comment>
<protein>
    <submittedName>
        <fullName evidence="1">Swi5-domain-containing protein</fullName>
    </submittedName>
</protein>